<comment type="caution">
    <text evidence="1">The sequence shown here is derived from an EMBL/GenBank/DDBJ whole genome shotgun (WGS) entry which is preliminary data.</text>
</comment>
<sequence>MTQKEFQDRVKMQVSAGEYTAIEVVYMNSDLEKDEFCKMWAKMNAKRIAAYRKAEKEKQEKHERISLLASTRELLRELAYRNGWDASPKQVLTPKVIKALDKADIYITEYNYVKGCTDLKPISTLMYEINEYINNQVA</sequence>
<evidence type="ECO:0000313" key="2">
    <source>
        <dbReference type="Proteomes" id="UP000283601"/>
    </source>
</evidence>
<accession>A0A414IKT6</accession>
<dbReference type="RefSeq" id="WP_117985456.1">
    <property type="nucleotide sequence ID" value="NZ_QSJY01000003.1"/>
</dbReference>
<evidence type="ECO:0000313" key="1">
    <source>
        <dbReference type="EMBL" id="RHE24364.1"/>
    </source>
</evidence>
<gene>
    <name evidence="1" type="ORF">DW758_06390</name>
</gene>
<name>A0A414IKT6_BACUN</name>
<dbReference type="EMBL" id="QSJZ01000003">
    <property type="protein sequence ID" value="RHE24364.1"/>
    <property type="molecule type" value="Genomic_DNA"/>
</dbReference>
<organism evidence="1 2">
    <name type="scientific">Bacteroides uniformis</name>
    <dbReference type="NCBI Taxonomy" id="820"/>
    <lineage>
        <taxon>Bacteria</taxon>
        <taxon>Pseudomonadati</taxon>
        <taxon>Bacteroidota</taxon>
        <taxon>Bacteroidia</taxon>
        <taxon>Bacteroidales</taxon>
        <taxon>Bacteroidaceae</taxon>
        <taxon>Bacteroides</taxon>
    </lineage>
</organism>
<dbReference type="Proteomes" id="UP000283601">
    <property type="component" value="Unassembled WGS sequence"/>
</dbReference>
<protein>
    <submittedName>
        <fullName evidence="1">Uncharacterized protein</fullName>
    </submittedName>
</protein>
<reference evidence="1 2" key="1">
    <citation type="submission" date="2018-08" db="EMBL/GenBank/DDBJ databases">
        <title>A genome reference for cultivated species of the human gut microbiota.</title>
        <authorList>
            <person name="Zou Y."/>
            <person name="Xue W."/>
            <person name="Luo G."/>
        </authorList>
    </citation>
    <scope>NUCLEOTIDE SEQUENCE [LARGE SCALE GENOMIC DNA]</scope>
    <source>
        <strain evidence="1 2">AM29-12AC</strain>
    </source>
</reference>
<proteinExistence type="predicted"/>
<dbReference type="AlphaFoldDB" id="A0A414IKT6"/>